<accession>A0A426ZJR7</accession>
<sequence>MPAAFVGALLPQICCSFTRRTSSGVADRKRSSSSSGMHASSFCSIFCDRISRSRSTSTSTSTSRGFWFVILLPLLFPGQRTIILYCFCIICLHRSYGVQIRLEGVFPARLAIFSLHLHVPASALLSRLRLRLRQIPAGAIGLLLLRLSTLKLTSSPSPRLLKKDWFWATPACCTRPSRSRNRNLQPQVRHLTAFVGLLLQSFVILPPLFAPCVCTYATATLVFS</sequence>
<organism evidence="1 2">
    <name type="scientific">Ensete ventricosum</name>
    <name type="common">Abyssinian banana</name>
    <name type="synonym">Musa ensete</name>
    <dbReference type="NCBI Taxonomy" id="4639"/>
    <lineage>
        <taxon>Eukaryota</taxon>
        <taxon>Viridiplantae</taxon>
        <taxon>Streptophyta</taxon>
        <taxon>Embryophyta</taxon>
        <taxon>Tracheophyta</taxon>
        <taxon>Spermatophyta</taxon>
        <taxon>Magnoliopsida</taxon>
        <taxon>Liliopsida</taxon>
        <taxon>Zingiberales</taxon>
        <taxon>Musaceae</taxon>
        <taxon>Ensete</taxon>
    </lineage>
</organism>
<evidence type="ECO:0000313" key="1">
    <source>
        <dbReference type="EMBL" id="RRT64227.1"/>
    </source>
</evidence>
<comment type="caution">
    <text evidence="1">The sequence shown here is derived from an EMBL/GenBank/DDBJ whole genome shotgun (WGS) entry which is preliminary data.</text>
</comment>
<proteinExistence type="predicted"/>
<dbReference type="AlphaFoldDB" id="A0A426ZJR7"/>
<evidence type="ECO:0000313" key="2">
    <source>
        <dbReference type="Proteomes" id="UP000287651"/>
    </source>
</evidence>
<reference evidence="1 2" key="1">
    <citation type="journal article" date="2014" name="Agronomy (Basel)">
        <title>A Draft Genome Sequence for Ensete ventricosum, the Drought-Tolerant Tree Against Hunger.</title>
        <authorList>
            <person name="Harrison J."/>
            <person name="Moore K.A."/>
            <person name="Paszkiewicz K."/>
            <person name="Jones T."/>
            <person name="Grant M."/>
            <person name="Ambacheew D."/>
            <person name="Muzemil S."/>
            <person name="Studholme D.J."/>
        </authorList>
    </citation>
    <scope>NUCLEOTIDE SEQUENCE [LARGE SCALE GENOMIC DNA]</scope>
</reference>
<protein>
    <submittedName>
        <fullName evidence="1">Uncharacterized protein</fullName>
    </submittedName>
</protein>
<gene>
    <name evidence="1" type="ORF">B296_00027693</name>
</gene>
<dbReference type="Proteomes" id="UP000287651">
    <property type="component" value="Unassembled WGS sequence"/>
</dbReference>
<dbReference type="EMBL" id="AMZH03006275">
    <property type="protein sequence ID" value="RRT64227.1"/>
    <property type="molecule type" value="Genomic_DNA"/>
</dbReference>
<name>A0A426ZJR7_ENSVE</name>